<dbReference type="Proteomes" id="UP001152798">
    <property type="component" value="Chromosome 1"/>
</dbReference>
<feature type="transmembrane region" description="Helical" evidence="2">
    <location>
        <begin position="329"/>
        <end position="347"/>
    </location>
</feature>
<keyword evidence="2" id="KW-0472">Membrane</keyword>
<accession>A0A9P0E3U3</accession>
<feature type="compositionally biased region" description="Low complexity" evidence="1">
    <location>
        <begin position="150"/>
        <end position="162"/>
    </location>
</feature>
<evidence type="ECO:0000256" key="1">
    <source>
        <dbReference type="SAM" id="MobiDB-lite"/>
    </source>
</evidence>
<name>A0A9P0E3U3_NEZVI</name>
<organism evidence="3 4">
    <name type="scientific">Nezara viridula</name>
    <name type="common">Southern green stink bug</name>
    <name type="synonym">Cimex viridulus</name>
    <dbReference type="NCBI Taxonomy" id="85310"/>
    <lineage>
        <taxon>Eukaryota</taxon>
        <taxon>Metazoa</taxon>
        <taxon>Ecdysozoa</taxon>
        <taxon>Arthropoda</taxon>
        <taxon>Hexapoda</taxon>
        <taxon>Insecta</taxon>
        <taxon>Pterygota</taxon>
        <taxon>Neoptera</taxon>
        <taxon>Paraneoptera</taxon>
        <taxon>Hemiptera</taxon>
        <taxon>Heteroptera</taxon>
        <taxon>Panheteroptera</taxon>
        <taxon>Pentatomomorpha</taxon>
        <taxon>Pentatomoidea</taxon>
        <taxon>Pentatomidae</taxon>
        <taxon>Pentatominae</taxon>
        <taxon>Nezara</taxon>
    </lineage>
</organism>
<evidence type="ECO:0000256" key="2">
    <source>
        <dbReference type="SAM" id="Phobius"/>
    </source>
</evidence>
<sequence>MANPCECPPVASRGLFKYLTYLIPIRQCSQHRGPGIVYRGIVKLREGASVVNYYISSVPVGSVASYLSTVDFGSSILNCIIAKCSFFLNVIKPPLEKLVTYIGNYYSTEHEIPEDETASVGESTGKVSKSHSKQSEADIISAKSVGSAKTVSTTKSGGSVKSTDSEKSKVSKKSAGSEKSTVSDTSAGLEKFTISEKSIGIEKPIFLEKTTDSVKSKGSATSSDIKSGQVKLVPNIAKQPTVEPPRITPEVDTKWSQLKSRIRRSLENILRAIQYVLNVILSALQYVFNLILKPFEVTFTGMVNILKGTKDKFVSAGTCTYDYLANCPLWIYIYILFVCLTVGYIIYQTYITYKGRLWSQATKIPTRVMYTNITFTTFQR</sequence>
<feature type="transmembrane region" description="Helical" evidence="2">
    <location>
        <begin position="269"/>
        <end position="288"/>
    </location>
</feature>
<proteinExistence type="predicted"/>
<evidence type="ECO:0000313" key="3">
    <source>
        <dbReference type="EMBL" id="CAH1389530.1"/>
    </source>
</evidence>
<dbReference type="AlphaFoldDB" id="A0A9P0E3U3"/>
<feature type="region of interest" description="Disordered" evidence="1">
    <location>
        <begin position="150"/>
        <end position="182"/>
    </location>
</feature>
<reference evidence="3" key="1">
    <citation type="submission" date="2022-01" db="EMBL/GenBank/DDBJ databases">
        <authorList>
            <person name="King R."/>
        </authorList>
    </citation>
    <scope>NUCLEOTIDE SEQUENCE</scope>
</reference>
<dbReference type="EMBL" id="OV725077">
    <property type="protein sequence ID" value="CAH1389530.1"/>
    <property type="molecule type" value="Genomic_DNA"/>
</dbReference>
<keyword evidence="2" id="KW-1133">Transmembrane helix</keyword>
<dbReference type="OrthoDB" id="9948606at2759"/>
<keyword evidence="4" id="KW-1185">Reference proteome</keyword>
<protein>
    <submittedName>
        <fullName evidence="3">Uncharacterized protein</fullName>
    </submittedName>
</protein>
<keyword evidence="2" id="KW-0812">Transmembrane</keyword>
<evidence type="ECO:0000313" key="4">
    <source>
        <dbReference type="Proteomes" id="UP001152798"/>
    </source>
</evidence>
<gene>
    <name evidence="3" type="ORF">NEZAVI_LOCUS927</name>
</gene>
<feature type="region of interest" description="Disordered" evidence="1">
    <location>
        <begin position="113"/>
        <end position="137"/>
    </location>
</feature>